<dbReference type="RefSeq" id="XP_014154123.1">
    <property type="nucleotide sequence ID" value="XM_014298648.1"/>
</dbReference>
<organism evidence="2 3">
    <name type="scientific">Sphaeroforma arctica JP610</name>
    <dbReference type="NCBI Taxonomy" id="667725"/>
    <lineage>
        <taxon>Eukaryota</taxon>
        <taxon>Ichthyosporea</taxon>
        <taxon>Ichthyophonida</taxon>
        <taxon>Sphaeroforma</taxon>
    </lineage>
</organism>
<gene>
    <name evidence="2" type="ORF">SARC_07417</name>
</gene>
<dbReference type="eggNOG" id="KOG1242">
    <property type="taxonomic scope" value="Eukaryota"/>
</dbReference>
<dbReference type="SUPFAM" id="SSF48371">
    <property type="entry name" value="ARM repeat"/>
    <property type="match status" value="1"/>
</dbReference>
<evidence type="ECO:0000313" key="3">
    <source>
        <dbReference type="Proteomes" id="UP000054560"/>
    </source>
</evidence>
<dbReference type="EMBL" id="KQ242183">
    <property type="protein sequence ID" value="KNC80221.1"/>
    <property type="molecule type" value="Genomic_DNA"/>
</dbReference>
<dbReference type="PANTHER" id="PTHR23346">
    <property type="entry name" value="TRANSLATIONAL ACTIVATOR GCN1-RELATED"/>
    <property type="match status" value="1"/>
</dbReference>
<dbReference type="OrthoDB" id="1732905at2759"/>
<dbReference type="Pfam" id="PF25801">
    <property type="entry name" value="HEAT_GCN1_C_2"/>
    <property type="match status" value="1"/>
</dbReference>
<evidence type="ECO:0000256" key="1">
    <source>
        <dbReference type="ARBA" id="ARBA00022737"/>
    </source>
</evidence>
<dbReference type="Proteomes" id="UP000054560">
    <property type="component" value="Unassembled WGS sequence"/>
</dbReference>
<dbReference type="Gene3D" id="1.25.10.10">
    <property type="entry name" value="Leucine-rich Repeat Variant"/>
    <property type="match status" value="2"/>
</dbReference>
<dbReference type="GO" id="GO:0019887">
    <property type="term" value="F:protein kinase regulator activity"/>
    <property type="evidence" value="ECO:0007669"/>
    <property type="project" value="TreeGrafter"/>
</dbReference>
<dbReference type="GO" id="GO:0034198">
    <property type="term" value="P:cellular response to amino acid starvation"/>
    <property type="evidence" value="ECO:0007669"/>
    <property type="project" value="TreeGrafter"/>
</dbReference>
<keyword evidence="1" id="KW-0677">Repeat</keyword>
<dbReference type="PANTHER" id="PTHR23346:SF7">
    <property type="entry name" value="STALLED RIBOSOME SENSOR GCN1"/>
    <property type="match status" value="1"/>
</dbReference>
<evidence type="ECO:0000313" key="2">
    <source>
        <dbReference type="EMBL" id="KNC80221.1"/>
    </source>
</evidence>
<protein>
    <recommendedName>
        <fullName evidence="4">TOG domain-containing protein</fullName>
    </recommendedName>
</protein>
<evidence type="ECO:0008006" key="4">
    <source>
        <dbReference type="Google" id="ProtNLM"/>
    </source>
</evidence>
<reference evidence="2 3" key="1">
    <citation type="submission" date="2011-02" db="EMBL/GenBank/DDBJ databases">
        <title>The Genome Sequence of Sphaeroforma arctica JP610.</title>
        <authorList>
            <consortium name="The Broad Institute Genome Sequencing Platform"/>
            <person name="Russ C."/>
            <person name="Cuomo C."/>
            <person name="Young S.K."/>
            <person name="Zeng Q."/>
            <person name="Gargeya S."/>
            <person name="Alvarado L."/>
            <person name="Berlin A."/>
            <person name="Chapman S.B."/>
            <person name="Chen Z."/>
            <person name="Freedman E."/>
            <person name="Gellesch M."/>
            <person name="Goldberg J."/>
            <person name="Griggs A."/>
            <person name="Gujja S."/>
            <person name="Heilman E."/>
            <person name="Heiman D."/>
            <person name="Howarth C."/>
            <person name="Mehta T."/>
            <person name="Neiman D."/>
            <person name="Pearson M."/>
            <person name="Roberts A."/>
            <person name="Saif S."/>
            <person name="Shea T."/>
            <person name="Shenoy N."/>
            <person name="Sisk P."/>
            <person name="Stolte C."/>
            <person name="Sykes S."/>
            <person name="White J."/>
            <person name="Yandava C."/>
            <person name="Burger G."/>
            <person name="Gray M.W."/>
            <person name="Holland P.W.H."/>
            <person name="King N."/>
            <person name="Lang F.B.F."/>
            <person name="Roger A.J."/>
            <person name="Ruiz-Trillo I."/>
            <person name="Haas B."/>
            <person name="Nusbaum C."/>
            <person name="Birren B."/>
        </authorList>
    </citation>
    <scope>NUCLEOTIDE SEQUENCE [LARGE SCALE GENOMIC DNA]</scope>
    <source>
        <strain evidence="2 3">JP610</strain>
    </source>
</reference>
<dbReference type="AlphaFoldDB" id="A0A0L0FUJ5"/>
<dbReference type="GeneID" id="25907921"/>
<sequence length="384" mass="41607">MAKLLITSHLAHLYHPWLLLQITGPLIRVVSDRFAWQVKAAIIDTLMLLLKKSSVQLKAFLPQLQTTFLKALADHHEVVRGKAAKAFLPMAAVHNRIDALVIELCNGVADGEEPTRSAMLQALANTIRGGASKFAEKSTTLALGILQDIWDDDKEEVRTLAATCVGCLGTSMDDDVLNNLLDNEVLAPPTSANEQQRNLCTLSAALSPTTGCVARVWSSDRQLPIEREVVRGLSSKNGDTACAALQACGNLLTYLTAEEGHTSQSLPQSILPAFVTAIQGPQSDQRHRGCQVVADLAKRSPAFTDEKPVQTLVLPALLTVAKEKQHMYVKRAAERALVHCLHLRDGTWGVDMAVSNMTGPAASVLKDYADRVLGQVADLTDDEE</sequence>
<dbReference type="InterPro" id="IPR011989">
    <property type="entry name" value="ARM-like"/>
</dbReference>
<name>A0A0L0FUJ5_9EUKA</name>
<dbReference type="GO" id="GO:0006417">
    <property type="term" value="P:regulation of translation"/>
    <property type="evidence" value="ECO:0007669"/>
    <property type="project" value="TreeGrafter"/>
</dbReference>
<keyword evidence="3" id="KW-1185">Reference proteome</keyword>
<accession>A0A0L0FUJ5</accession>
<dbReference type="InterPro" id="IPR016024">
    <property type="entry name" value="ARM-type_fold"/>
</dbReference>
<dbReference type="STRING" id="667725.A0A0L0FUJ5"/>
<proteinExistence type="predicted"/>
<dbReference type="GO" id="GO:0005829">
    <property type="term" value="C:cytosol"/>
    <property type="evidence" value="ECO:0007669"/>
    <property type="project" value="TreeGrafter"/>
</dbReference>